<evidence type="ECO:0000313" key="4">
    <source>
        <dbReference type="Proteomes" id="UP000001072"/>
    </source>
</evidence>
<dbReference type="PROSITE" id="PS50010">
    <property type="entry name" value="DH_2"/>
    <property type="match status" value="1"/>
</dbReference>
<dbReference type="HOGENOM" id="CLU_290527_0_0_1"/>
<dbReference type="InParanoid" id="F4R8Y8"/>
<feature type="region of interest" description="Disordered" evidence="1">
    <location>
        <begin position="407"/>
        <end position="462"/>
    </location>
</feature>
<dbReference type="InterPro" id="IPR000219">
    <property type="entry name" value="DH_dom"/>
</dbReference>
<dbReference type="Pfam" id="PF00621">
    <property type="entry name" value="RhoGEF"/>
    <property type="match status" value="1"/>
</dbReference>
<dbReference type="AlphaFoldDB" id="F4R8Y8"/>
<sequence length="1053" mass="117112">MLLPSSSSSTVSMDSNYFSNLTRSDSDSSNSTLNSTFSSFSSSITPSQSISSTLSTTTTQSTNTTNTTPSTHLYSESQDHHHHHSNHQSITSILNNISSQTHPDHHHEINKVIKSQSTSSTRNQSHQLPSPTISFRLYSIQSNLSKTSVSSTSPTSLSPKNLLKSTHINSIHQQLQQDLLHQDPLISPHTNYSNLDLFSHTNLSPSIQNWSDVPTPTSSVIAKRFSFLAELGIGEAAAEAASILFQTQSVSKSSTTTTSSPTAPTTITDNNDNTNINKNNGLTIKTTLVEKETIDNLKSVDKSDEDESNHQSLLIPNQQSPSSLSTYSARFRPESCWIQSSGYGELRLIKPSTSSATHDLPPIQRDEDQIRKEHDQKYQELYEETQSSHFQVQSNPINTESKHFLESYTTQDQESSTPKPNENQNQNQSSSRSTSFAQHVRTISSSSHKLKDRLPPTPLKINSLPITKRNTILVADPQDQAYESGSEQVIVESPSNLKPNITSNRVELHTWLNLDPYPTSGSSEPKTVSSKPTITKLTTNLSTELPSSTSSPSHKPPNQTVDTRSTTSSPLSSTDLLSKPSSCPTSLTPKPKADSKKGSPTNSINHPSTGTPTKRRKSLYQLFKSALQSSTSTPTPTPSPTNLNDQSSVVRPRLQRRSTRDCAPAPVALVATVRRTRSHSHATLNPSNKSPATSPKRVTSDSLYDDHDQDQDRCRSPFMKDFRRKSAKELMDVLLDVTDDNTFIKLAIENKSSNLMSSSSYQHQQQQHQPKEQAEVVDDRLSLKKIDKSELHHLFIIRELIKSEKSYLEHLISLQEAVEQKNQTFIKTSKSLQRASLYYLPNPTLQNTHHHPIPTKRSSHQSTSTSQILNFEQKLSILRSQLPLLINLSETLIERISESPTILGISLTFVGLEPKFENVFLGWIQVLNRIKFDFKDLRIQTPASSTSSDHLNGGGGKMGKNRLSWNDILIMPVQRVTRYHLFLTELMKLESNGSNLHKDCLMVNRNGIGFDEVEEKGEGIEKLVNLKVALHRSKSLAEVMAKVMKDGKSIKQT</sequence>
<dbReference type="KEGG" id="mlr:MELLADRAFT_102654"/>
<feature type="compositionally biased region" description="Low complexity" evidence="1">
    <location>
        <begin position="565"/>
        <end position="582"/>
    </location>
</feature>
<feature type="compositionally biased region" description="Basic and acidic residues" evidence="1">
    <location>
        <begin position="704"/>
        <end position="717"/>
    </location>
</feature>
<dbReference type="SUPFAM" id="SSF48065">
    <property type="entry name" value="DBL homology domain (DH-domain)"/>
    <property type="match status" value="1"/>
</dbReference>
<dbReference type="GeneID" id="18921742"/>
<feature type="domain" description="DH" evidence="2">
    <location>
        <begin position="792"/>
        <end position="1043"/>
    </location>
</feature>
<feature type="compositionally biased region" description="Polar residues" evidence="1">
    <location>
        <begin position="681"/>
        <end position="702"/>
    </location>
</feature>
<dbReference type="OrthoDB" id="660555at2759"/>
<keyword evidence="4" id="KW-1185">Reference proteome</keyword>
<feature type="region of interest" description="Disordered" evidence="1">
    <location>
        <begin position="300"/>
        <end position="326"/>
    </location>
</feature>
<dbReference type="Gene3D" id="1.20.900.10">
    <property type="entry name" value="Dbl homology (DH) domain"/>
    <property type="match status" value="1"/>
</dbReference>
<evidence type="ECO:0000256" key="1">
    <source>
        <dbReference type="SAM" id="MobiDB-lite"/>
    </source>
</evidence>
<dbReference type="eggNOG" id="ENOG502SEUW">
    <property type="taxonomic scope" value="Eukaryota"/>
</dbReference>
<protein>
    <recommendedName>
        <fullName evidence="2">DH domain-containing protein</fullName>
    </recommendedName>
</protein>
<accession>F4R8Y8</accession>
<proteinExistence type="predicted"/>
<feature type="compositionally biased region" description="Polar residues" evidence="1">
    <location>
        <begin position="432"/>
        <end position="447"/>
    </location>
</feature>
<reference evidence="4" key="1">
    <citation type="journal article" date="2011" name="Proc. Natl. Acad. Sci. U.S.A.">
        <title>Obligate biotrophy features unraveled by the genomic analysis of rust fungi.</title>
        <authorList>
            <person name="Duplessis S."/>
            <person name="Cuomo C.A."/>
            <person name="Lin Y.-C."/>
            <person name="Aerts A."/>
            <person name="Tisserant E."/>
            <person name="Veneault-Fourrey C."/>
            <person name="Joly D.L."/>
            <person name="Hacquard S."/>
            <person name="Amselem J."/>
            <person name="Cantarel B.L."/>
            <person name="Chiu R."/>
            <person name="Coutinho P.M."/>
            <person name="Feau N."/>
            <person name="Field M."/>
            <person name="Frey P."/>
            <person name="Gelhaye E."/>
            <person name="Goldberg J."/>
            <person name="Grabherr M.G."/>
            <person name="Kodira C.D."/>
            <person name="Kohler A."/>
            <person name="Kuees U."/>
            <person name="Lindquist E.A."/>
            <person name="Lucas S.M."/>
            <person name="Mago R."/>
            <person name="Mauceli E."/>
            <person name="Morin E."/>
            <person name="Murat C."/>
            <person name="Pangilinan J.L."/>
            <person name="Park R."/>
            <person name="Pearson M."/>
            <person name="Quesneville H."/>
            <person name="Rouhier N."/>
            <person name="Sakthikumar S."/>
            <person name="Salamov A.A."/>
            <person name="Schmutz J."/>
            <person name="Selles B."/>
            <person name="Shapiro H."/>
            <person name="Tanguay P."/>
            <person name="Tuskan G.A."/>
            <person name="Henrissat B."/>
            <person name="Van de Peer Y."/>
            <person name="Rouze P."/>
            <person name="Ellis J.G."/>
            <person name="Dodds P.N."/>
            <person name="Schein J.E."/>
            <person name="Zhong S."/>
            <person name="Hamelin R.C."/>
            <person name="Grigoriev I.V."/>
            <person name="Szabo L.J."/>
            <person name="Martin F."/>
        </authorList>
    </citation>
    <scope>NUCLEOTIDE SEQUENCE [LARGE SCALE GENOMIC DNA]</scope>
    <source>
        <strain evidence="4">98AG31 / pathotype 3-4-7</strain>
    </source>
</reference>
<feature type="compositionally biased region" description="Low complexity" evidence="1">
    <location>
        <begin position="542"/>
        <end position="557"/>
    </location>
</feature>
<organism evidence="4">
    <name type="scientific">Melampsora larici-populina (strain 98AG31 / pathotype 3-4-7)</name>
    <name type="common">Poplar leaf rust fungus</name>
    <dbReference type="NCBI Taxonomy" id="747676"/>
    <lineage>
        <taxon>Eukaryota</taxon>
        <taxon>Fungi</taxon>
        <taxon>Dikarya</taxon>
        <taxon>Basidiomycota</taxon>
        <taxon>Pucciniomycotina</taxon>
        <taxon>Pucciniomycetes</taxon>
        <taxon>Pucciniales</taxon>
        <taxon>Melampsoraceae</taxon>
        <taxon>Melampsora</taxon>
    </lineage>
</organism>
<feature type="compositionally biased region" description="Polar residues" evidence="1">
    <location>
        <begin position="310"/>
        <end position="326"/>
    </location>
</feature>
<evidence type="ECO:0000313" key="3">
    <source>
        <dbReference type="EMBL" id="EGG10893.1"/>
    </source>
</evidence>
<evidence type="ECO:0000259" key="2">
    <source>
        <dbReference type="PROSITE" id="PS50010"/>
    </source>
</evidence>
<dbReference type="EMBL" id="GL883093">
    <property type="protein sequence ID" value="EGG10893.1"/>
    <property type="molecule type" value="Genomic_DNA"/>
</dbReference>
<dbReference type="Proteomes" id="UP000001072">
    <property type="component" value="Unassembled WGS sequence"/>
</dbReference>
<name>F4R8Y8_MELLP</name>
<dbReference type="GO" id="GO:0005085">
    <property type="term" value="F:guanyl-nucleotide exchange factor activity"/>
    <property type="evidence" value="ECO:0007669"/>
    <property type="project" value="InterPro"/>
</dbReference>
<gene>
    <name evidence="3" type="ORF">MELLADRAFT_102654</name>
</gene>
<feature type="region of interest" description="Disordered" evidence="1">
    <location>
        <begin position="542"/>
        <end position="615"/>
    </location>
</feature>
<feature type="compositionally biased region" description="Low complexity" evidence="1">
    <location>
        <begin position="27"/>
        <end position="76"/>
    </location>
</feature>
<feature type="region of interest" description="Disordered" evidence="1">
    <location>
        <begin position="627"/>
        <end position="717"/>
    </location>
</feature>
<dbReference type="InterPro" id="IPR035899">
    <property type="entry name" value="DBL_dom_sf"/>
</dbReference>
<dbReference type="VEuPathDB" id="FungiDB:MELLADRAFT_102654"/>
<feature type="compositionally biased region" description="Polar residues" evidence="1">
    <location>
        <begin position="598"/>
        <end position="612"/>
    </location>
</feature>
<feature type="compositionally biased region" description="Polar residues" evidence="1">
    <location>
        <begin position="407"/>
        <end position="422"/>
    </location>
</feature>
<feature type="region of interest" description="Disordered" evidence="1">
    <location>
        <begin position="22"/>
        <end position="88"/>
    </location>
</feature>
<dbReference type="RefSeq" id="XP_007405495.1">
    <property type="nucleotide sequence ID" value="XM_007405433.1"/>
</dbReference>
<feature type="region of interest" description="Disordered" evidence="1">
    <location>
        <begin position="250"/>
        <end position="279"/>
    </location>
</feature>